<comment type="caution">
    <text evidence="4">The sequence shown here is derived from an EMBL/GenBank/DDBJ whole genome shotgun (WGS) entry which is preliminary data.</text>
</comment>
<gene>
    <name evidence="4" type="ORF">ADS79_27720</name>
    <name evidence="3" type="ORF">BRE01_50620</name>
</gene>
<evidence type="ECO:0000313" key="3">
    <source>
        <dbReference type="EMBL" id="GED71360.1"/>
    </source>
</evidence>
<protein>
    <submittedName>
        <fullName evidence="4">Tail protein</fullName>
    </submittedName>
</protein>
<dbReference type="InterPro" id="IPR008841">
    <property type="entry name" value="Siphovirus-type_tail_N"/>
</dbReference>
<evidence type="ECO:0000259" key="2">
    <source>
        <dbReference type="Pfam" id="PF22768"/>
    </source>
</evidence>
<proteinExistence type="predicted"/>
<dbReference type="Proteomes" id="UP000319578">
    <property type="component" value="Unassembled WGS sequence"/>
</dbReference>
<sequence>MRKLTFINARGESVVFNDSAPFLMTKLEGTGGPAVDIQTQRAPFQDGATYLDTFLQSRSLSVEGAVMAKSKKDIFAMRQMLSRVLNPKLGPGTLRYEYDGGVKEIQAVPEGAPNFPNRYGETFQVFLISLLCPSPFWTDTLTTSREMSYIMGGFGFSLRLPATFSRRSFRRTFINEGDVETPVKIEFRGPAQNPTIMNNTTGEFVKVKCNLGENDVLHIHTAFGNKRVVVVRADGTKENAFHYLDLASTFFQLQAGENELEYNSNNDSTKTKVTIKYKNRYVGV</sequence>
<dbReference type="InterPro" id="IPR054738">
    <property type="entry name" value="Siphovirus-type_tail_C"/>
</dbReference>
<dbReference type="Gene3D" id="2.60.120.860">
    <property type="match status" value="1"/>
</dbReference>
<dbReference type="PATRIC" id="fig|54915.3.peg.4734"/>
<accession>A0A0K9YNA0</accession>
<feature type="domain" description="Siphovirus-type tail component RIFT-related" evidence="1">
    <location>
        <begin position="10"/>
        <end position="132"/>
    </location>
</feature>
<organism evidence="4 5">
    <name type="scientific">Brevibacillus reuszeri</name>
    <dbReference type="NCBI Taxonomy" id="54915"/>
    <lineage>
        <taxon>Bacteria</taxon>
        <taxon>Bacillati</taxon>
        <taxon>Bacillota</taxon>
        <taxon>Bacilli</taxon>
        <taxon>Bacillales</taxon>
        <taxon>Paenibacillaceae</taxon>
        <taxon>Brevibacillus</taxon>
    </lineage>
</organism>
<reference evidence="3 6" key="3">
    <citation type="submission" date="2019-06" db="EMBL/GenBank/DDBJ databases">
        <title>Whole genome shotgun sequence of Brevibacillus reuszeri NBRC 15719.</title>
        <authorList>
            <person name="Hosoyama A."/>
            <person name="Uohara A."/>
            <person name="Ohji S."/>
            <person name="Ichikawa N."/>
        </authorList>
    </citation>
    <scope>NUCLEOTIDE SEQUENCE [LARGE SCALE GENOMIC DNA]</scope>
    <source>
        <strain evidence="3 6">NBRC 15719</strain>
    </source>
</reference>
<name>A0A0K9YNA0_9BACL</name>
<dbReference type="Gene3D" id="2.40.30.200">
    <property type="match status" value="1"/>
</dbReference>
<dbReference type="OrthoDB" id="2079081at2"/>
<dbReference type="EMBL" id="BJON01000020">
    <property type="protein sequence ID" value="GED71360.1"/>
    <property type="molecule type" value="Genomic_DNA"/>
</dbReference>
<reference evidence="4" key="2">
    <citation type="submission" date="2015-07" db="EMBL/GenBank/DDBJ databases">
        <title>MeaNS - Measles Nucleotide Surveillance Program.</title>
        <authorList>
            <person name="Tran T."/>
            <person name="Druce J."/>
        </authorList>
    </citation>
    <scope>NUCLEOTIDE SEQUENCE</scope>
    <source>
        <strain evidence="4">DSM 9887</strain>
    </source>
</reference>
<keyword evidence="6" id="KW-1185">Reference proteome</keyword>
<evidence type="ECO:0000313" key="4">
    <source>
        <dbReference type="EMBL" id="KNB69645.1"/>
    </source>
</evidence>
<reference evidence="5" key="1">
    <citation type="submission" date="2015-07" db="EMBL/GenBank/DDBJ databases">
        <title>Genome sequencing project for genomic taxonomy and phylogenomics of Bacillus-like bacteria.</title>
        <authorList>
            <person name="Liu B."/>
            <person name="Wang J."/>
            <person name="Zhu Y."/>
            <person name="Liu G."/>
            <person name="Chen Q."/>
            <person name="Chen Z."/>
            <person name="Lan J."/>
            <person name="Che J."/>
            <person name="Ge C."/>
            <person name="Shi H."/>
            <person name="Pan Z."/>
            <person name="Liu X."/>
        </authorList>
    </citation>
    <scope>NUCLEOTIDE SEQUENCE [LARGE SCALE GENOMIC DNA]</scope>
    <source>
        <strain evidence="5">DSM 9887</strain>
    </source>
</reference>
<evidence type="ECO:0000259" key="1">
    <source>
        <dbReference type="Pfam" id="PF05709"/>
    </source>
</evidence>
<dbReference type="EMBL" id="LGIQ01000011">
    <property type="protein sequence ID" value="KNB69645.1"/>
    <property type="molecule type" value="Genomic_DNA"/>
</dbReference>
<dbReference type="STRING" id="54915.ADS79_27720"/>
<feature type="domain" description="Siphovirus-type tail component C-terminal" evidence="2">
    <location>
        <begin position="176"/>
        <end position="281"/>
    </location>
</feature>
<evidence type="ECO:0000313" key="6">
    <source>
        <dbReference type="Proteomes" id="UP000319578"/>
    </source>
</evidence>
<dbReference type="RefSeq" id="WP_049741673.1">
    <property type="nucleotide sequence ID" value="NZ_BJON01000020.1"/>
</dbReference>
<dbReference type="Pfam" id="PF05709">
    <property type="entry name" value="Sipho_tail"/>
    <property type="match status" value="1"/>
</dbReference>
<evidence type="ECO:0000313" key="5">
    <source>
        <dbReference type="Proteomes" id="UP000036834"/>
    </source>
</evidence>
<dbReference type="Pfam" id="PF22768">
    <property type="entry name" value="SPP1_Dit"/>
    <property type="match status" value="1"/>
</dbReference>
<dbReference type="AlphaFoldDB" id="A0A0K9YNA0"/>
<dbReference type="Proteomes" id="UP000036834">
    <property type="component" value="Unassembled WGS sequence"/>
</dbReference>